<dbReference type="PROSITE" id="PS51257">
    <property type="entry name" value="PROKAR_LIPOPROTEIN"/>
    <property type="match status" value="1"/>
</dbReference>
<evidence type="ECO:0000313" key="3">
    <source>
        <dbReference type="Proteomes" id="UP000451233"/>
    </source>
</evidence>
<dbReference type="InterPro" id="IPR011041">
    <property type="entry name" value="Quinoprot_gluc/sorb_DH_b-prop"/>
</dbReference>
<proteinExistence type="predicted"/>
<evidence type="ECO:0000259" key="1">
    <source>
        <dbReference type="Pfam" id="PF07995"/>
    </source>
</evidence>
<reference evidence="2 3" key="1">
    <citation type="submission" date="2019-11" db="EMBL/GenBank/DDBJ databases">
        <title>Pedobacter sp. HMF7056 Genome sequencing and assembly.</title>
        <authorList>
            <person name="Kang H."/>
            <person name="Kim H."/>
            <person name="Joh K."/>
        </authorList>
    </citation>
    <scope>NUCLEOTIDE SEQUENCE [LARGE SCALE GENOMIC DNA]</scope>
    <source>
        <strain evidence="2 3">HMF7056</strain>
    </source>
</reference>
<dbReference type="InterPro" id="IPR012938">
    <property type="entry name" value="Glc/Sorbosone_DH"/>
</dbReference>
<evidence type="ECO:0000313" key="2">
    <source>
        <dbReference type="EMBL" id="MXV13997.1"/>
    </source>
</evidence>
<protein>
    <submittedName>
        <fullName evidence="2">Glucose sorbosone dehydrogenase</fullName>
    </submittedName>
</protein>
<sequence>MKFVKIPVLAALLIILLSCDLKTRSGSPVAAEKFTPAEAFPALSFELPVELTSPEDGTNRLFVVEQQGRIQVFANKPGVKIKSAFLDIASKVKSGGEMGLLGLAFHPDYRSNGYFYVNYTRGNPLETVISRFKVSTSNPNLADPASETILLTYPQPYSNHNGGKVAFGPDKMLYIAVGDGGSGADPHNNGQNRRTLLGKILRIDVYKTEGALQYAIPGDNPFRGNTEGFREEIYAWGLRNPWRFAFDRKNGTLWAGDVGQNKIEEIDIIEKGGNYGWRVMEANELFKRDPENKATLINPIWSYPHGADGNSVTGGYVCYDKSLPTLTGKYLFGDFTSGNIWALTYSGKEAVSNELLTRLPQGGLSSFGEDTQGNLFMLALGPGKIYRLEAKK</sequence>
<dbReference type="Pfam" id="PF07995">
    <property type="entry name" value="GSDH"/>
    <property type="match status" value="1"/>
</dbReference>
<dbReference type="PANTHER" id="PTHR19328:SF75">
    <property type="entry name" value="ALDOSE SUGAR DEHYDROGENASE YLII"/>
    <property type="match status" value="1"/>
</dbReference>
<dbReference type="RefSeq" id="WP_160905010.1">
    <property type="nucleotide sequence ID" value="NZ_WVHS01000001.1"/>
</dbReference>
<feature type="domain" description="Glucose/Sorbosone dehydrogenase" evidence="1">
    <location>
        <begin position="46"/>
        <end position="358"/>
    </location>
</feature>
<dbReference type="PANTHER" id="PTHR19328">
    <property type="entry name" value="HEDGEHOG-INTERACTING PROTEIN"/>
    <property type="match status" value="1"/>
</dbReference>
<dbReference type="AlphaFoldDB" id="A0A7K1XSZ1"/>
<name>A0A7K1XSZ1_9SPHI</name>
<dbReference type="InterPro" id="IPR011042">
    <property type="entry name" value="6-blade_b-propeller_TolB-like"/>
</dbReference>
<keyword evidence="3" id="KW-1185">Reference proteome</keyword>
<accession>A0A7K1XSZ1</accession>
<organism evidence="2 3">
    <name type="scientific">Hufsiella ginkgonis</name>
    <dbReference type="NCBI Taxonomy" id="2695274"/>
    <lineage>
        <taxon>Bacteria</taxon>
        <taxon>Pseudomonadati</taxon>
        <taxon>Bacteroidota</taxon>
        <taxon>Sphingobacteriia</taxon>
        <taxon>Sphingobacteriales</taxon>
        <taxon>Sphingobacteriaceae</taxon>
        <taxon>Hufsiella</taxon>
    </lineage>
</organism>
<dbReference type="Proteomes" id="UP000451233">
    <property type="component" value="Unassembled WGS sequence"/>
</dbReference>
<comment type="caution">
    <text evidence="2">The sequence shown here is derived from an EMBL/GenBank/DDBJ whole genome shotgun (WGS) entry which is preliminary data.</text>
</comment>
<dbReference type="EMBL" id="WVHS01000001">
    <property type="protein sequence ID" value="MXV13997.1"/>
    <property type="molecule type" value="Genomic_DNA"/>
</dbReference>
<gene>
    <name evidence="2" type="ORF">GS398_01685</name>
</gene>
<dbReference type="Gene3D" id="2.120.10.30">
    <property type="entry name" value="TolB, C-terminal domain"/>
    <property type="match status" value="1"/>
</dbReference>
<dbReference type="SUPFAM" id="SSF50952">
    <property type="entry name" value="Soluble quinoprotein glucose dehydrogenase"/>
    <property type="match status" value="1"/>
</dbReference>